<comment type="subcellular location">
    <subcellularLocation>
        <location evidence="1">Cell membrane</location>
        <topology evidence="1">Multi-pass membrane protein</topology>
    </subcellularLocation>
</comment>
<feature type="transmembrane region" description="Helical" evidence="10">
    <location>
        <begin position="412"/>
        <end position="432"/>
    </location>
</feature>
<gene>
    <name evidence="11" type="ORF">FYJ59_01875</name>
</gene>
<feature type="transmembrane region" description="Helical" evidence="10">
    <location>
        <begin position="41"/>
        <end position="61"/>
    </location>
</feature>
<name>A0A6L5YFD1_9FIRM</name>
<evidence type="ECO:0000256" key="1">
    <source>
        <dbReference type="ARBA" id="ARBA00004651"/>
    </source>
</evidence>
<dbReference type="GO" id="GO:0015297">
    <property type="term" value="F:antiporter activity"/>
    <property type="evidence" value="ECO:0007669"/>
    <property type="project" value="InterPro"/>
</dbReference>
<feature type="transmembrane region" description="Helical" evidence="10">
    <location>
        <begin position="260"/>
        <end position="280"/>
    </location>
</feature>
<keyword evidence="8 10" id="KW-0472">Membrane</keyword>
<dbReference type="InterPro" id="IPR002528">
    <property type="entry name" value="MATE_fam"/>
</dbReference>
<dbReference type="PIRSF" id="PIRSF006603">
    <property type="entry name" value="DinF"/>
    <property type="match status" value="1"/>
</dbReference>
<evidence type="ECO:0000313" key="11">
    <source>
        <dbReference type="EMBL" id="MST57006.1"/>
    </source>
</evidence>
<keyword evidence="5" id="KW-1003">Cell membrane</keyword>
<comment type="caution">
    <text evidence="11">The sequence shown here is derived from an EMBL/GenBank/DDBJ whole genome shotgun (WGS) entry which is preliminary data.</text>
</comment>
<protein>
    <recommendedName>
        <fullName evidence="3">Multidrug export protein MepA</fullName>
    </recommendedName>
</protein>
<evidence type="ECO:0000256" key="6">
    <source>
        <dbReference type="ARBA" id="ARBA00022692"/>
    </source>
</evidence>
<dbReference type="InterPro" id="IPR045070">
    <property type="entry name" value="MATE_MepA-like"/>
</dbReference>
<keyword evidence="9" id="KW-0046">Antibiotic resistance</keyword>
<proteinExistence type="inferred from homology"/>
<evidence type="ECO:0000256" key="9">
    <source>
        <dbReference type="ARBA" id="ARBA00023251"/>
    </source>
</evidence>
<reference evidence="11 12" key="1">
    <citation type="submission" date="2019-08" db="EMBL/GenBank/DDBJ databases">
        <title>In-depth cultivation of the pig gut microbiome towards novel bacterial diversity and tailored functional studies.</title>
        <authorList>
            <person name="Wylensek D."/>
            <person name="Hitch T.C.A."/>
            <person name="Clavel T."/>
        </authorList>
    </citation>
    <scope>NUCLEOTIDE SEQUENCE [LARGE SCALE GENOMIC DNA]</scope>
    <source>
        <strain evidence="11 12">WCA3-601-WT-6H</strain>
    </source>
</reference>
<keyword evidence="7 10" id="KW-1133">Transmembrane helix</keyword>
<evidence type="ECO:0000313" key="12">
    <source>
        <dbReference type="Proteomes" id="UP000476055"/>
    </source>
</evidence>
<dbReference type="PANTHER" id="PTHR43823:SF3">
    <property type="entry name" value="MULTIDRUG EXPORT PROTEIN MEPA"/>
    <property type="match status" value="1"/>
</dbReference>
<evidence type="ECO:0000256" key="7">
    <source>
        <dbReference type="ARBA" id="ARBA00022989"/>
    </source>
</evidence>
<dbReference type="CDD" id="cd13143">
    <property type="entry name" value="MATE_MepA_like"/>
    <property type="match status" value="1"/>
</dbReference>
<dbReference type="AlphaFoldDB" id="A0A6L5YFD1"/>
<evidence type="ECO:0000256" key="8">
    <source>
        <dbReference type="ARBA" id="ARBA00023136"/>
    </source>
</evidence>
<dbReference type="EMBL" id="VUMU01000002">
    <property type="protein sequence ID" value="MST57006.1"/>
    <property type="molecule type" value="Genomic_DNA"/>
</dbReference>
<dbReference type="NCBIfam" id="TIGR00797">
    <property type="entry name" value="matE"/>
    <property type="match status" value="1"/>
</dbReference>
<dbReference type="GO" id="GO:0042910">
    <property type="term" value="F:xenobiotic transmembrane transporter activity"/>
    <property type="evidence" value="ECO:0007669"/>
    <property type="project" value="InterPro"/>
</dbReference>
<keyword evidence="4" id="KW-0813">Transport</keyword>
<dbReference type="InterPro" id="IPR048279">
    <property type="entry name" value="MdtK-like"/>
</dbReference>
<evidence type="ECO:0000256" key="5">
    <source>
        <dbReference type="ARBA" id="ARBA00022475"/>
    </source>
</evidence>
<feature type="transmembrane region" description="Helical" evidence="10">
    <location>
        <begin position="382"/>
        <end position="400"/>
    </location>
</feature>
<keyword evidence="12" id="KW-1185">Reference proteome</keyword>
<dbReference type="GO" id="GO:0005886">
    <property type="term" value="C:plasma membrane"/>
    <property type="evidence" value="ECO:0007669"/>
    <property type="project" value="UniProtKB-SubCell"/>
</dbReference>
<evidence type="ECO:0000256" key="3">
    <source>
        <dbReference type="ARBA" id="ARBA00022106"/>
    </source>
</evidence>
<evidence type="ECO:0000256" key="10">
    <source>
        <dbReference type="SAM" id="Phobius"/>
    </source>
</evidence>
<comment type="similarity">
    <text evidence="2">Belongs to the multi antimicrobial extrusion (MATE) (TC 2.A.66.1) family. MepA subfamily.</text>
</comment>
<feature type="transmembrane region" description="Helical" evidence="10">
    <location>
        <begin position="438"/>
        <end position="463"/>
    </location>
</feature>
<dbReference type="Pfam" id="PF01554">
    <property type="entry name" value="MatE"/>
    <property type="match status" value="2"/>
</dbReference>
<feature type="transmembrane region" description="Helical" evidence="10">
    <location>
        <begin position="119"/>
        <end position="142"/>
    </location>
</feature>
<dbReference type="PANTHER" id="PTHR43823">
    <property type="entry name" value="SPORULATION PROTEIN YKVU"/>
    <property type="match status" value="1"/>
</dbReference>
<feature type="transmembrane region" description="Helical" evidence="10">
    <location>
        <begin position="306"/>
        <end position="329"/>
    </location>
</feature>
<dbReference type="Proteomes" id="UP000476055">
    <property type="component" value="Unassembled WGS sequence"/>
</dbReference>
<evidence type="ECO:0000256" key="4">
    <source>
        <dbReference type="ARBA" id="ARBA00022448"/>
    </source>
</evidence>
<feature type="transmembrane region" description="Helical" evidence="10">
    <location>
        <begin position="76"/>
        <end position="107"/>
    </location>
</feature>
<accession>A0A6L5YFD1</accession>
<keyword evidence="6 10" id="KW-0812">Transmembrane</keyword>
<dbReference type="GO" id="GO:0046677">
    <property type="term" value="P:response to antibiotic"/>
    <property type="evidence" value="ECO:0007669"/>
    <property type="project" value="UniProtKB-KW"/>
</dbReference>
<sequence length="472" mass="50743">MTSDRLHSTTEDGVMREDVTTEYGAESKNERILETGSYLQLVLRLALPAMIVIIVMVLYNLADTFFIGQMGDPEKIAAISVCMPVFTVLSGIGTLFGIGGGTVVSIALGEKNRQQIGEITAFCCMGTLLVGTVYGFLTGLFAEPLCRILGAEESFLADAERYLKIFAFSSPFVLFSTAYGSILRSDGEAATAMLANLGGTLLNIVLDALFILGLHMDVAGAAAATVIGNVFSAVLVLLLLLKKKQVFLPHRQNLHFRREVVVPVLTLGLPMTFSTILGSVSNAVQNRMMVAHGSVFLTAQSVAGKLGLIITMLIMGFCMGLQPAVSYNFGGKNYKRMYEILWKTAAFTLTAGTLLALCVYLNRARLVAAFIQDEGVIRYGQIFVLANICVAPVYAVYQTFQTFLQATGKADYAIIVSLLDKGLVFLPVLAVMNGLYGAYGIAFSHAATMILSVIIAGGLTMLWSRTLRSSSA</sequence>
<feature type="transmembrane region" description="Helical" evidence="10">
    <location>
        <begin position="218"/>
        <end position="240"/>
    </location>
</feature>
<dbReference type="InterPro" id="IPR051327">
    <property type="entry name" value="MATE_MepA_subfamily"/>
</dbReference>
<feature type="transmembrane region" description="Helical" evidence="10">
    <location>
        <begin position="194"/>
        <end position="212"/>
    </location>
</feature>
<organism evidence="11 12">
    <name type="scientific">Waltera intestinalis</name>
    <dbReference type="NCBI Taxonomy" id="2606635"/>
    <lineage>
        <taxon>Bacteria</taxon>
        <taxon>Bacillati</taxon>
        <taxon>Bacillota</taxon>
        <taxon>Clostridia</taxon>
        <taxon>Lachnospirales</taxon>
        <taxon>Lachnospiraceae</taxon>
        <taxon>Waltera</taxon>
    </lineage>
</organism>
<evidence type="ECO:0000256" key="2">
    <source>
        <dbReference type="ARBA" id="ARBA00008417"/>
    </source>
</evidence>
<feature type="transmembrane region" description="Helical" evidence="10">
    <location>
        <begin position="341"/>
        <end position="362"/>
    </location>
</feature>